<name>A0A7C5J0F8_9GAMM</name>
<evidence type="ECO:0000256" key="2">
    <source>
        <dbReference type="ARBA" id="ARBA00005810"/>
    </source>
</evidence>
<evidence type="ECO:0000256" key="8">
    <source>
        <dbReference type="ARBA" id="ARBA00022840"/>
    </source>
</evidence>
<dbReference type="AlphaFoldDB" id="A0A7C5J0F8"/>
<dbReference type="GO" id="GO:0003848">
    <property type="term" value="F:2-amino-4-hydroxy-6-hydroxymethyldihydropteridine diphosphokinase activity"/>
    <property type="evidence" value="ECO:0007669"/>
    <property type="project" value="UniProtKB-EC"/>
</dbReference>
<comment type="pathway">
    <text evidence="1">Cofactor biosynthesis; tetrahydrofolate biosynthesis; 2-amino-4-hydroxy-6-hydroxymethyl-7,8-dihydropteridine diphosphate from 7,8-dihydroneopterin triphosphate: step 4/4.</text>
</comment>
<dbReference type="InterPro" id="IPR000550">
    <property type="entry name" value="Hppk"/>
</dbReference>
<feature type="non-terminal residue" evidence="14">
    <location>
        <position position="139"/>
    </location>
</feature>
<dbReference type="PANTHER" id="PTHR43071">
    <property type="entry name" value="2-AMINO-4-HYDROXY-6-HYDROXYMETHYLDIHYDROPTERIDINE PYROPHOSPHOKINASE"/>
    <property type="match status" value="1"/>
</dbReference>
<evidence type="ECO:0000256" key="1">
    <source>
        <dbReference type="ARBA" id="ARBA00005051"/>
    </source>
</evidence>
<evidence type="ECO:0000256" key="12">
    <source>
        <dbReference type="ARBA" id="ARBA00033413"/>
    </source>
</evidence>
<dbReference type="GO" id="GO:0016301">
    <property type="term" value="F:kinase activity"/>
    <property type="evidence" value="ECO:0007669"/>
    <property type="project" value="UniProtKB-KW"/>
</dbReference>
<keyword evidence="8" id="KW-0067">ATP-binding</keyword>
<dbReference type="SUPFAM" id="SSF55083">
    <property type="entry name" value="6-hydroxymethyl-7,8-dihydropterin pyrophosphokinase, HPPK"/>
    <property type="match status" value="1"/>
</dbReference>
<dbReference type="Proteomes" id="UP000886100">
    <property type="component" value="Unassembled WGS sequence"/>
</dbReference>
<dbReference type="Gene3D" id="3.30.70.560">
    <property type="entry name" value="7,8-Dihydro-6-hydroxymethylpterin-pyrophosphokinase HPPK"/>
    <property type="match status" value="1"/>
</dbReference>
<comment type="similarity">
    <text evidence="2">Belongs to the HPPK family.</text>
</comment>
<evidence type="ECO:0000256" key="3">
    <source>
        <dbReference type="ARBA" id="ARBA00013253"/>
    </source>
</evidence>
<evidence type="ECO:0000256" key="11">
    <source>
        <dbReference type="ARBA" id="ARBA00029766"/>
    </source>
</evidence>
<keyword evidence="6" id="KW-0547">Nucleotide-binding</keyword>
<dbReference type="GO" id="GO:0046656">
    <property type="term" value="P:folic acid biosynthetic process"/>
    <property type="evidence" value="ECO:0007669"/>
    <property type="project" value="UniProtKB-KW"/>
</dbReference>
<organism evidence="14">
    <name type="scientific">Thiolapillus brandeum</name>
    <dbReference type="NCBI Taxonomy" id="1076588"/>
    <lineage>
        <taxon>Bacteria</taxon>
        <taxon>Pseudomonadati</taxon>
        <taxon>Pseudomonadota</taxon>
        <taxon>Gammaproteobacteria</taxon>
        <taxon>Chromatiales</taxon>
        <taxon>Sedimenticolaceae</taxon>
        <taxon>Thiolapillus</taxon>
    </lineage>
</organism>
<keyword evidence="9" id="KW-0289">Folate biosynthesis</keyword>
<evidence type="ECO:0000256" key="6">
    <source>
        <dbReference type="ARBA" id="ARBA00022741"/>
    </source>
</evidence>
<keyword evidence="5 14" id="KW-0808">Transferase</keyword>
<proteinExistence type="inferred from homology"/>
<evidence type="ECO:0000313" key="14">
    <source>
        <dbReference type="EMBL" id="HHH14016.1"/>
    </source>
</evidence>
<dbReference type="EMBL" id="DROM01000433">
    <property type="protein sequence ID" value="HHH14016.1"/>
    <property type="molecule type" value="Genomic_DNA"/>
</dbReference>
<dbReference type="GO" id="GO:0046654">
    <property type="term" value="P:tetrahydrofolate biosynthetic process"/>
    <property type="evidence" value="ECO:0007669"/>
    <property type="project" value="UniProtKB-UniPathway"/>
</dbReference>
<evidence type="ECO:0000256" key="5">
    <source>
        <dbReference type="ARBA" id="ARBA00022679"/>
    </source>
</evidence>
<dbReference type="CDD" id="cd00483">
    <property type="entry name" value="HPPK"/>
    <property type="match status" value="1"/>
</dbReference>
<gene>
    <name evidence="14" type="primary">folK</name>
    <name evidence="14" type="ORF">ENJ98_07245</name>
</gene>
<dbReference type="UniPathway" id="UPA00077">
    <property type="reaction ID" value="UER00155"/>
</dbReference>
<keyword evidence="7" id="KW-0418">Kinase</keyword>
<reference evidence="14" key="1">
    <citation type="journal article" date="2020" name="mSystems">
        <title>Genome- and Community-Level Interaction Insights into Carbon Utilization and Element Cycling Functions of Hydrothermarchaeota in Hydrothermal Sediment.</title>
        <authorList>
            <person name="Zhou Z."/>
            <person name="Liu Y."/>
            <person name="Xu W."/>
            <person name="Pan J."/>
            <person name="Luo Z.H."/>
            <person name="Li M."/>
        </authorList>
    </citation>
    <scope>NUCLEOTIDE SEQUENCE [LARGE SCALE GENOMIC DNA]</scope>
    <source>
        <strain evidence="14">HyVt-535</strain>
    </source>
</reference>
<evidence type="ECO:0000256" key="7">
    <source>
        <dbReference type="ARBA" id="ARBA00022777"/>
    </source>
</evidence>
<accession>A0A7C5J0F8</accession>
<dbReference type="InterPro" id="IPR035907">
    <property type="entry name" value="Hppk_sf"/>
</dbReference>
<dbReference type="NCBIfam" id="TIGR01498">
    <property type="entry name" value="folK"/>
    <property type="match status" value="1"/>
</dbReference>
<dbReference type="GO" id="GO:0005524">
    <property type="term" value="F:ATP binding"/>
    <property type="evidence" value="ECO:0007669"/>
    <property type="project" value="UniProtKB-KW"/>
</dbReference>
<sequence>MTRAWISLGSNIEPEENLRAALALLEARFGPLVVSPVYRTAAEGFEGDDFLNLVVGIDTGEPLHAVRGALRAIEEARGRVRGSEKFSSRTLDLDLLTWNELVDPALGLPRDEILEYAFVLGPLADVAPDERHPVAGRTY</sequence>
<evidence type="ECO:0000256" key="10">
    <source>
        <dbReference type="ARBA" id="ARBA00029409"/>
    </source>
</evidence>
<dbReference type="PANTHER" id="PTHR43071:SF1">
    <property type="entry name" value="2-AMINO-4-HYDROXY-6-HYDROXYMETHYLDIHYDROPTERIDINE PYROPHOSPHOKINASE"/>
    <property type="match status" value="1"/>
</dbReference>
<comment type="function">
    <text evidence="10">Catalyzes the transfer of pyrophosphate from adenosine triphosphate (ATP) to 6-hydroxymethyl-7,8-dihydropterin, an enzymatic step in folate biosynthesis pathway.</text>
</comment>
<evidence type="ECO:0000259" key="13">
    <source>
        <dbReference type="Pfam" id="PF01288"/>
    </source>
</evidence>
<protein>
    <recommendedName>
        <fullName evidence="4">2-amino-4-hydroxy-6-hydroxymethyldihydropteridine pyrophosphokinase</fullName>
        <ecNumber evidence="3">2.7.6.3</ecNumber>
    </recommendedName>
    <alternativeName>
        <fullName evidence="11">6-hydroxymethyl-7,8-dihydropterin pyrophosphokinase</fullName>
    </alternativeName>
    <alternativeName>
        <fullName evidence="12">7,8-dihydro-6-hydroxymethylpterin-pyrophosphokinase</fullName>
    </alternativeName>
</protein>
<dbReference type="EC" id="2.7.6.3" evidence="3"/>
<evidence type="ECO:0000256" key="9">
    <source>
        <dbReference type="ARBA" id="ARBA00022909"/>
    </source>
</evidence>
<comment type="caution">
    <text evidence="14">The sequence shown here is derived from an EMBL/GenBank/DDBJ whole genome shotgun (WGS) entry which is preliminary data.</text>
</comment>
<evidence type="ECO:0000256" key="4">
    <source>
        <dbReference type="ARBA" id="ARBA00016218"/>
    </source>
</evidence>
<feature type="domain" description="7,8-dihydro-6-hydroxymethylpterin-pyrophosphokinase" evidence="13">
    <location>
        <begin position="6"/>
        <end position="128"/>
    </location>
</feature>
<dbReference type="Pfam" id="PF01288">
    <property type="entry name" value="HPPK"/>
    <property type="match status" value="1"/>
</dbReference>